<sequence>MSRARAWLRRERLLVALAVAAPALVIVTGIPAARLPALVDWYTIAALAGLMVLSRALEDSGSLARAGGWLLARAGDQRRLAAVLVAVSALLAAVITNDIALFVVVPLTLAAGLMTPLPVARLVVFEALAVNAGSAASPVGNPQNLFLWQHADAGFTAFTATLLPLGLALTAMLLALVPLAFPRAALGAHTPPAAGVDRTLLSVALAVYPVFLVLVDAGFALAAALAVIAVIAVTRAGVLARVDWATLAVFVLMFLDLALLARLPGAAAAARWLLGLPGGAFTAAVAASQGMSNVPATLFLAAFTDDWGRLAWGANVGGFGLAVGSMANLIALRLARAPGLWWRFHAWSLPVLAGAVVIALVLMRLPGLS</sequence>
<evidence type="ECO:0000256" key="4">
    <source>
        <dbReference type="ARBA" id="ARBA00022989"/>
    </source>
</evidence>
<protein>
    <submittedName>
        <fullName evidence="8">Inner membrane protein YbiR</fullName>
    </submittedName>
</protein>
<gene>
    <name evidence="8" type="primary">ybiR</name>
    <name evidence="8" type="ORF">KBTEX_01600</name>
</gene>
<reference evidence="8" key="1">
    <citation type="submission" date="2019-06" db="EMBL/GenBank/DDBJ databases">
        <authorList>
            <person name="Murdoch R.W."/>
            <person name="Fathepure B."/>
        </authorList>
    </citation>
    <scope>NUCLEOTIDE SEQUENCE</scope>
</reference>
<comment type="subcellular location">
    <subcellularLocation>
        <location evidence="1">Membrane</location>
        <topology evidence="1">Multi-pass membrane protein</topology>
    </subcellularLocation>
</comment>
<feature type="transmembrane region" description="Helical" evidence="6">
    <location>
        <begin position="344"/>
        <end position="363"/>
    </location>
</feature>
<feature type="transmembrane region" description="Helical" evidence="6">
    <location>
        <begin position="311"/>
        <end position="332"/>
    </location>
</feature>
<feature type="domain" description="Citrate transporter-like" evidence="7">
    <location>
        <begin position="9"/>
        <end position="302"/>
    </location>
</feature>
<keyword evidence="5 6" id="KW-0472">Membrane</keyword>
<dbReference type="GO" id="GO:0055085">
    <property type="term" value="P:transmembrane transport"/>
    <property type="evidence" value="ECO:0007669"/>
    <property type="project" value="InterPro"/>
</dbReference>
<feature type="transmembrane region" description="Helical" evidence="6">
    <location>
        <begin position="273"/>
        <end position="291"/>
    </location>
</feature>
<dbReference type="PANTHER" id="PTHR43568">
    <property type="entry name" value="P PROTEIN"/>
    <property type="match status" value="1"/>
</dbReference>
<dbReference type="PANTHER" id="PTHR43568:SF1">
    <property type="entry name" value="P PROTEIN"/>
    <property type="match status" value="1"/>
</dbReference>
<dbReference type="InterPro" id="IPR051475">
    <property type="entry name" value="Diverse_Ion_Transporter"/>
</dbReference>
<dbReference type="AlphaFoldDB" id="A0A5B8R978"/>
<keyword evidence="4 6" id="KW-1133">Transmembrane helix</keyword>
<dbReference type="EMBL" id="MN079098">
    <property type="protein sequence ID" value="QEA05280.1"/>
    <property type="molecule type" value="Genomic_DNA"/>
</dbReference>
<evidence type="ECO:0000313" key="8">
    <source>
        <dbReference type="EMBL" id="QEA05280.1"/>
    </source>
</evidence>
<feature type="transmembrane region" description="Helical" evidence="6">
    <location>
        <begin position="244"/>
        <end position="261"/>
    </location>
</feature>
<evidence type="ECO:0000256" key="6">
    <source>
        <dbReference type="SAM" id="Phobius"/>
    </source>
</evidence>
<evidence type="ECO:0000256" key="5">
    <source>
        <dbReference type="ARBA" id="ARBA00023136"/>
    </source>
</evidence>
<keyword evidence="2" id="KW-0813">Transport</keyword>
<feature type="transmembrane region" description="Helical" evidence="6">
    <location>
        <begin position="80"/>
        <end position="105"/>
    </location>
</feature>
<dbReference type="InterPro" id="IPR004680">
    <property type="entry name" value="Cit_transptr-like_dom"/>
</dbReference>
<feature type="transmembrane region" description="Helical" evidence="6">
    <location>
        <begin position="39"/>
        <end position="57"/>
    </location>
</feature>
<feature type="transmembrane region" description="Helical" evidence="6">
    <location>
        <begin position="155"/>
        <end position="179"/>
    </location>
</feature>
<accession>A0A5B8R978</accession>
<evidence type="ECO:0000256" key="2">
    <source>
        <dbReference type="ARBA" id="ARBA00022448"/>
    </source>
</evidence>
<dbReference type="GO" id="GO:0016020">
    <property type="term" value="C:membrane"/>
    <property type="evidence" value="ECO:0007669"/>
    <property type="project" value="UniProtKB-SubCell"/>
</dbReference>
<evidence type="ECO:0000256" key="3">
    <source>
        <dbReference type="ARBA" id="ARBA00022692"/>
    </source>
</evidence>
<proteinExistence type="predicted"/>
<name>A0A5B8R978_9ZZZZ</name>
<evidence type="ECO:0000259" key="7">
    <source>
        <dbReference type="Pfam" id="PF03600"/>
    </source>
</evidence>
<evidence type="ECO:0000256" key="1">
    <source>
        <dbReference type="ARBA" id="ARBA00004141"/>
    </source>
</evidence>
<dbReference type="Pfam" id="PF03600">
    <property type="entry name" value="CitMHS"/>
    <property type="match status" value="1"/>
</dbReference>
<feature type="transmembrane region" description="Helical" evidence="6">
    <location>
        <begin position="200"/>
        <end position="232"/>
    </location>
</feature>
<organism evidence="8">
    <name type="scientific">uncultured organism</name>
    <dbReference type="NCBI Taxonomy" id="155900"/>
    <lineage>
        <taxon>unclassified sequences</taxon>
        <taxon>environmental samples</taxon>
    </lineage>
</organism>
<keyword evidence="3 6" id="KW-0812">Transmembrane</keyword>